<protein>
    <submittedName>
        <fullName evidence="2">DUF481 domain-containing protein</fullName>
    </submittedName>
</protein>
<accession>A0ABT1MR17</accession>
<feature type="chain" id="PRO_5047059406" evidence="1">
    <location>
        <begin position="24"/>
        <end position="287"/>
    </location>
</feature>
<evidence type="ECO:0000313" key="2">
    <source>
        <dbReference type="EMBL" id="MCQ0969966.1"/>
    </source>
</evidence>
<keyword evidence="1" id="KW-0732">Signal</keyword>
<evidence type="ECO:0000256" key="1">
    <source>
        <dbReference type="SAM" id="SignalP"/>
    </source>
</evidence>
<reference evidence="2 3" key="1">
    <citation type="submission" date="2022-03" db="EMBL/GenBank/DDBJ databases">
        <authorList>
            <person name="He Y."/>
        </authorList>
    </citation>
    <scope>NUCLEOTIDE SEQUENCE [LARGE SCALE GENOMIC DNA]</scope>
    <source>
        <strain evidence="2 3">TK19116</strain>
    </source>
</reference>
<name>A0ABT1MR17_9RHOB</name>
<feature type="signal peptide" evidence="1">
    <location>
        <begin position="1"/>
        <end position="23"/>
    </location>
</feature>
<dbReference type="Pfam" id="PF04338">
    <property type="entry name" value="DUF481"/>
    <property type="match status" value="1"/>
</dbReference>
<dbReference type="Proteomes" id="UP001203945">
    <property type="component" value="Unassembled WGS sequence"/>
</dbReference>
<dbReference type="RefSeq" id="WP_255328969.1">
    <property type="nucleotide sequence ID" value="NZ_JAKZEU010000002.1"/>
</dbReference>
<sequence length="287" mass="31147">MKNITLLTSTAAILAALSVPAFAQTEIATGANATGVSAIDDRITDIEDDVQDDFDRQNDPDRFGPADRRQGLFGNMSLTYSGDTSNNDANVDEQDLSIAGRLSYNQGVFSQTVGLVIDYSETDGDTTEEDVAAIYDAQYYFNDRLYGFGLGRIETDGVAAAGEKDRDAFLGFGPGYRIINTPDTAWRMQAGVGVRYTRNVGEDSDTEVGYIVSSRFYHRFNDVLFLTNDTDYLTSDSNDTISNSLGLGFKVTEALATKISYDTDYDKPDGSGSTTDNSLGVSVVYGF</sequence>
<keyword evidence="3" id="KW-1185">Reference proteome</keyword>
<dbReference type="EMBL" id="JAKZEU010000002">
    <property type="protein sequence ID" value="MCQ0969966.1"/>
    <property type="molecule type" value="Genomic_DNA"/>
</dbReference>
<organism evidence="2 3">
    <name type="scientific">Paracoccus albicereus</name>
    <dbReference type="NCBI Taxonomy" id="2922394"/>
    <lineage>
        <taxon>Bacteria</taxon>
        <taxon>Pseudomonadati</taxon>
        <taxon>Pseudomonadota</taxon>
        <taxon>Alphaproteobacteria</taxon>
        <taxon>Rhodobacterales</taxon>
        <taxon>Paracoccaceae</taxon>
        <taxon>Paracoccus</taxon>
    </lineage>
</organism>
<proteinExistence type="predicted"/>
<dbReference type="InterPro" id="IPR007433">
    <property type="entry name" value="DUF481"/>
</dbReference>
<gene>
    <name evidence="2" type="ORF">MLD63_05940</name>
</gene>
<evidence type="ECO:0000313" key="3">
    <source>
        <dbReference type="Proteomes" id="UP001203945"/>
    </source>
</evidence>
<comment type="caution">
    <text evidence="2">The sequence shown here is derived from an EMBL/GenBank/DDBJ whole genome shotgun (WGS) entry which is preliminary data.</text>
</comment>